<evidence type="ECO:0000313" key="4">
    <source>
        <dbReference type="Proteomes" id="UP000078541"/>
    </source>
</evidence>
<sequence>VFMLIAFNGHWKIVLLQKLEEGLRAGTKLTKKYILYQNNTVEFCLMFNNAFDILNMRNQFAKRTIYKVPLTDKNYKLKAHTDNIIQYISDFKTVQGLLILKIYRKVGFLGFIICLKNTFELWYVLKQLELNYLLTFKFNQNHLKTYFIAIRSRGGFNDNPNAQQFQTAYKRLIVRHEISALEKSNCLINDIHI</sequence>
<dbReference type="Proteomes" id="UP000078541">
    <property type="component" value="Unassembled WGS sequence"/>
</dbReference>
<dbReference type="PANTHER" id="PTHR47577:SF2">
    <property type="entry name" value="THAP DOMAIN CONTAINING 9"/>
    <property type="match status" value="1"/>
</dbReference>
<keyword evidence="4" id="KW-1185">Reference proteome</keyword>
<gene>
    <name evidence="3" type="ORF">ALC56_09469</name>
</gene>
<dbReference type="Pfam" id="PF21789">
    <property type="entry name" value="TNP-like_RNaseH_C"/>
    <property type="match status" value="1"/>
</dbReference>
<reference evidence="3 4" key="1">
    <citation type="submission" date="2016-03" db="EMBL/GenBank/DDBJ databases">
        <title>Trachymyrmex septentrionalis WGS genome.</title>
        <authorList>
            <person name="Nygaard S."/>
            <person name="Hu H."/>
            <person name="Boomsma J."/>
            <person name="Zhang G."/>
        </authorList>
    </citation>
    <scope>NUCLEOTIDE SEQUENCE [LARGE SCALE GENOMIC DNA]</scope>
    <source>
        <strain evidence="3">Tsep2-gDNA-1</strain>
        <tissue evidence="3">Whole body</tissue>
    </source>
</reference>
<name>A0A151JUG3_9HYME</name>
<organism evidence="3 4">
    <name type="scientific">Trachymyrmex septentrionalis</name>
    <dbReference type="NCBI Taxonomy" id="34720"/>
    <lineage>
        <taxon>Eukaryota</taxon>
        <taxon>Metazoa</taxon>
        <taxon>Ecdysozoa</taxon>
        <taxon>Arthropoda</taxon>
        <taxon>Hexapoda</taxon>
        <taxon>Insecta</taxon>
        <taxon>Pterygota</taxon>
        <taxon>Neoptera</taxon>
        <taxon>Endopterygota</taxon>
        <taxon>Hymenoptera</taxon>
        <taxon>Apocrita</taxon>
        <taxon>Aculeata</taxon>
        <taxon>Formicoidea</taxon>
        <taxon>Formicidae</taxon>
        <taxon>Myrmicinae</taxon>
        <taxon>Trachymyrmex</taxon>
    </lineage>
</organism>
<evidence type="ECO:0000259" key="2">
    <source>
        <dbReference type="Pfam" id="PF21789"/>
    </source>
</evidence>
<protein>
    <submittedName>
        <fullName evidence="3">THAP domain-containing protein 9</fullName>
    </submittedName>
</protein>
<dbReference type="PANTHER" id="PTHR47577">
    <property type="entry name" value="THAP DOMAIN-CONTAINING PROTEIN 6"/>
    <property type="match status" value="1"/>
</dbReference>
<dbReference type="InterPro" id="IPR048367">
    <property type="entry name" value="TNP-like_RNaseH_C"/>
</dbReference>
<feature type="domain" description="Transposable element P transposase-like RNase H C-terminal" evidence="2">
    <location>
        <begin position="137"/>
        <end position="170"/>
    </location>
</feature>
<dbReference type="Pfam" id="PF21788">
    <property type="entry name" value="TNP-like_GBD"/>
    <property type="match status" value="1"/>
</dbReference>
<evidence type="ECO:0000259" key="1">
    <source>
        <dbReference type="Pfam" id="PF21788"/>
    </source>
</evidence>
<evidence type="ECO:0000313" key="3">
    <source>
        <dbReference type="EMBL" id="KYN36191.1"/>
    </source>
</evidence>
<dbReference type="STRING" id="34720.A0A151JUG3"/>
<feature type="domain" description="Transposable element P transposase-like GTP-binding insertion" evidence="1">
    <location>
        <begin position="35"/>
        <end position="63"/>
    </location>
</feature>
<proteinExistence type="predicted"/>
<dbReference type="EMBL" id="KQ981745">
    <property type="protein sequence ID" value="KYN36191.1"/>
    <property type="molecule type" value="Genomic_DNA"/>
</dbReference>
<accession>A0A151JUG3</accession>
<dbReference type="InterPro" id="IPR048366">
    <property type="entry name" value="TNP-like_GBD"/>
</dbReference>
<feature type="non-terminal residue" evidence="3">
    <location>
        <position position="1"/>
    </location>
</feature>
<dbReference type="AlphaFoldDB" id="A0A151JUG3"/>